<organism evidence="2 3">
    <name type="scientific">Neocallimastix californiae</name>
    <dbReference type="NCBI Taxonomy" id="1754190"/>
    <lineage>
        <taxon>Eukaryota</taxon>
        <taxon>Fungi</taxon>
        <taxon>Fungi incertae sedis</taxon>
        <taxon>Chytridiomycota</taxon>
        <taxon>Chytridiomycota incertae sedis</taxon>
        <taxon>Neocallimastigomycetes</taxon>
        <taxon>Neocallimastigales</taxon>
        <taxon>Neocallimastigaceae</taxon>
        <taxon>Neocallimastix</taxon>
    </lineage>
</organism>
<dbReference type="AlphaFoldDB" id="A0A1Y2FFW5"/>
<evidence type="ECO:0000256" key="1">
    <source>
        <dbReference type="SAM" id="MobiDB-lite"/>
    </source>
</evidence>
<feature type="compositionally biased region" description="Basic residues" evidence="1">
    <location>
        <begin position="22"/>
        <end position="33"/>
    </location>
</feature>
<dbReference type="EMBL" id="MCOG01000008">
    <property type="protein sequence ID" value="ORY82811.1"/>
    <property type="molecule type" value="Genomic_DNA"/>
</dbReference>
<sequence>MDRLDLTSSRVLKGSMKFTPKVGKKDKNKKTKKGTISENIHKKVVKKNVSKEKSNNRAQEVKSLRLDIRNVESKLKYNENIKIDKSAENIKKSITVNTINSKNDIPNHIENNVLIIKPSIKEKKSQVKMLNKKVSYNNETLITSIKSSLHKNAISIVQSNEKTKINKNENKNEKNIKKPVAISKLQSQIVKSKILEQKVPRKSKKVTKLKKKQKMIEIDDDSISEMSDDYIKTREIQDSIEDSSNEEEINYSMKEIVSEKFQDNEDITLIDDIEIMNIDLDKLENKPSNETSEETLIIDNSERILETSDEEIIKNEKEVLKKQEVVDETLKGVCTISSIKKKTSVNENNNANESVDPTRKNELVDSIYDILNKEEFNQSIDTTIYDQPINNNDTEIEDIIQKNQHQKEKMEIR</sequence>
<proteinExistence type="predicted"/>
<evidence type="ECO:0000313" key="3">
    <source>
        <dbReference type="Proteomes" id="UP000193920"/>
    </source>
</evidence>
<gene>
    <name evidence="2" type="ORF">LY90DRAFT_269610</name>
</gene>
<comment type="caution">
    <text evidence="2">The sequence shown here is derived from an EMBL/GenBank/DDBJ whole genome shotgun (WGS) entry which is preliminary data.</text>
</comment>
<feature type="region of interest" description="Disordered" evidence="1">
    <location>
        <begin position="15"/>
        <end position="34"/>
    </location>
</feature>
<dbReference type="Proteomes" id="UP000193920">
    <property type="component" value="Unassembled WGS sequence"/>
</dbReference>
<protein>
    <submittedName>
        <fullName evidence="2">Uncharacterized protein</fullName>
    </submittedName>
</protein>
<evidence type="ECO:0000313" key="2">
    <source>
        <dbReference type="EMBL" id="ORY82811.1"/>
    </source>
</evidence>
<reference evidence="2 3" key="1">
    <citation type="submission" date="2016-08" db="EMBL/GenBank/DDBJ databases">
        <title>A Parts List for Fungal Cellulosomes Revealed by Comparative Genomics.</title>
        <authorList>
            <consortium name="DOE Joint Genome Institute"/>
            <person name="Haitjema C.H."/>
            <person name="Gilmore S.P."/>
            <person name="Henske J.K."/>
            <person name="Solomon K.V."/>
            <person name="De Groot R."/>
            <person name="Kuo A."/>
            <person name="Mondo S.J."/>
            <person name="Salamov A.A."/>
            <person name="Labutti K."/>
            <person name="Zhao Z."/>
            <person name="Chiniquy J."/>
            <person name="Barry K."/>
            <person name="Brewer H.M."/>
            <person name="Purvine S.O."/>
            <person name="Wright A.T."/>
            <person name="Boxma B."/>
            <person name="Van Alen T."/>
            <person name="Hackstein J.H."/>
            <person name="Baker S.E."/>
            <person name="Grigoriev I.V."/>
            <person name="O'Malley M.A."/>
        </authorList>
    </citation>
    <scope>NUCLEOTIDE SEQUENCE [LARGE SCALE GENOMIC DNA]</scope>
    <source>
        <strain evidence="2 3">G1</strain>
    </source>
</reference>
<keyword evidence="3" id="KW-1185">Reference proteome</keyword>
<name>A0A1Y2FFW5_9FUNG</name>
<accession>A0A1Y2FFW5</accession>